<evidence type="ECO:0000256" key="5">
    <source>
        <dbReference type="ARBA" id="ARBA00022694"/>
    </source>
</evidence>
<dbReference type="Gene3D" id="3.30.2380.10">
    <property type="entry name" value="CGI121/TPRKB"/>
    <property type="match status" value="1"/>
</dbReference>
<comment type="similarity">
    <text evidence="2 8">Belongs to the CGI121/TPRKB family.</text>
</comment>
<dbReference type="PANTHER" id="PTHR15840:SF10">
    <property type="entry name" value="EKC_KEOPS COMPLEX SUBUNIT TPRKB"/>
    <property type="match status" value="1"/>
</dbReference>
<evidence type="ECO:0000313" key="9">
    <source>
        <dbReference type="EMBL" id="KAH0594021.1"/>
    </source>
</evidence>
<evidence type="ECO:0000256" key="3">
    <source>
        <dbReference type="ARBA" id="ARBA00015316"/>
    </source>
</evidence>
<proteinExistence type="inferred from homology"/>
<dbReference type="InterPro" id="IPR036504">
    <property type="entry name" value="CGI121/TPRKB_sf"/>
</dbReference>
<keyword evidence="5" id="KW-0819">tRNA processing</keyword>
<comment type="subcellular location">
    <subcellularLocation>
        <location evidence="1">Nucleus</location>
    </subcellularLocation>
</comment>
<evidence type="ECO:0000256" key="2">
    <source>
        <dbReference type="ARBA" id="ARBA00005546"/>
    </source>
</evidence>
<evidence type="ECO:0000313" key="10">
    <source>
        <dbReference type="Proteomes" id="UP000764110"/>
    </source>
</evidence>
<dbReference type="GO" id="GO:0000408">
    <property type="term" value="C:EKC/KEOPS complex"/>
    <property type="evidence" value="ECO:0007669"/>
    <property type="project" value="TreeGrafter"/>
</dbReference>
<evidence type="ECO:0000256" key="7">
    <source>
        <dbReference type="ARBA" id="ARBA00025043"/>
    </source>
</evidence>
<dbReference type="GO" id="GO:0005829">
    <property type="term" value="C:cytosol"/>
    <property type="evidence" value="ECO:0007669"/>
    <property type="project" value="TreeGrafter"/>
</dbReference>
<evidence type="ECO:0000256" key="4">
    <source>
        <dbReference type="ARBA" id="ARBA00016009"/>
    </source>
</evidence>
<dbReference type="GO" id="GO:0005634">
    <property type="term" value="C:nucleus"/>
    <property type="evidence" value="ECO:0007669"/>
    <property type="project" value="UniProtKB-SubCell"/>
</dbReference>
<dbReference type="InterPro" id="IPR013926">
    <property type="entry name" value="CGI121/TPRKB"/>
</dbReference>
<comment type="caution">
    <text evidence="9">The sequence shown here is derived from an EMBL/GenBank/DDBJ whole genome shotgun (WGS) entry which is preliminary data.</text>
</comment>
<dbReference type="Proteomes" id="UP000764110">
    <property type="component" value="Unassembled WGS sequence"/>
</dbReference>
<evidence type="ECO:0000256" key="1">
    <source>
        <dbReference type="ARBA" id="ARBA00004123"/>
    </source>
</evidence>
<evidence type="ECO:0000256" key="6">
    <source>
        <dbReference type="ARBA" id="ARBA00023242"/>
    </source>
</evidence>
<reference evidence="9 10" key="1">
    <citation type="submission" date="2020-07" db="EMBL/GenBank/DDBJ databases">
        <title>Metarhizium humberi genome.</title>
        <authorList>
            <person name="Lysoe E."/>
        </authorList>
    </citation>
    <scope>NUCLEOTIDE SEQUENCE [LARGE SCALE GENOMIC DNA]</scope>
    <source>
        <strain evidence="9 10">ESALQ1638</strain>
    </source>
</reference>
<dbReference type="SUPFAM" id="SSF143870">
    <property type="entry name" value="PF0523-like"/>
    <property type="match status" value="2"/>
</dbReference>
<keyword evidence="6 8" id="KW-0539">Nucleus</keyword>
<sequence>MTLEALSIEHIPPSYKVYLGLFQNVHNADFLHQQLLSRNADFEYAFVDASVVVSRRQLLSAIFKAVNAAMNGSLKTPNVHSEIVVSLNPSNNVSKRTLMAAFVCSGPSNNYAPSPSTNLLTAGEITDSYRRFGISPTTKNLAVVKVTYSPESSESNSAPSKDSIQAHLAEHVKGTPIDVTDANIAATTDISKVRKYYKLNGLDWLEAIKDEQKKRAELDTLVVSAMALRGL</sequence>
<name>A0A9P8M5M5_9HYPO</name>
<keyword evidence="10" id="KW-1185">Reference proteome</keyword>
<accession>A0A9P8M5M5</accession>
<organism evidence="9 10">
    <name type="scientific">Metarhizium humberi</name>
    <dbReference type="NCBI Taxonomy" id="2596975"/>
    <lineage>
        <taxon>Eukaryota</taxon>
        <taxon>Fungi</taxon>
        <taxon>Dikarya</taxon>
        <taxon>Ascomycota</taxon>
        <taxon>Pezizomycotina</taxon>
        <taxon>Sordariomycetes</taxon>
        <taxon>Hypocreomycetidae</taxon>
        <taxon>Hypocreales</taxon>
        <taxon>Clavicipitaceae</taxon>
        <taxon>Metarhizium</taxon>
    </lineage>
</organism>
<dbReference type="EMBL" id="JACEFI010000018">
    <property type="protein sequence ID" value="KAH0594021.1"/>
    <property type="molecule type" value="Genomic_DNA"/>
</dbReference>
<gene>
    <name evidence="9" type="ORF">MHUMG1_08344</name>
</gene>
<protein>
    <recommendedName>
        <fullName evidence="4">EKC/KEOPS complex subunit CGI121</fullName>
    </recommendedName>
    <alternativeName>
        <fullName evidence="3">EKC/KEOPS complex subunit cgi121</fullName>
    </alternativeName>
</protein>
<dbReference type="GO" id="GO:0002949">
    <property type="term" value="P:tRNA threonylcarbamoyladenosine modification"/>
    <property type="evidence" value="ECO:0007669"/>
    <property type="project" value="TreeGrafter"/>
</dbReference>
<dbReference type="Pfam" id="PF08617">
    <property type="entry name" value="CGI-121"/>
    <property type="match status" value="2"/>
</dbReference>
<dbReference type="PANTHER" id="PTHR15840">
    <property type="entry name" value="CGI-121 FAMILY MEMBER"/>
    <property type="match status" value="1"/>
</dbReference>
<dbReference type="AlphaFoldDB" id="A0A9P8M5M5"/>
<comment type="function">
    <text evidence="7">Component of the EKC/KEOPS complex that is required for the formation of a threonylcarbamoyl group on adenosine at position 37 (t(6)A37) in tRNAs that read codons beginning with adenine. The complex is probably involved in the transfer of the threonylcarbamoyl moiety of threonylcarbamoyl-AMP (TC-AMP) to the N6 group of A37. CGI121 acts as an allosteric effector that regulates the t(6)A activity of the complex. The EKC/KEOPS complex also promotes both telomere uncapping and telomere elongation. The complex is required for efficient recruitment of transcriptional coactivators. CGI121 is not required for tRNA modification.</text>
</comment>
<evidence type="ECO:0000256" key="8">
    <source>
        <dbReference type="RuleBase" id="RU004398"/>
    </source>
</evidence>